<evidence type="ECO:0000313" key="1">
    <source>
        <dbReference type="EMBL" id="MFD0688194.1"/>
    </source>
</evidence>
<proteinExistence type="predicted"/>
<dbReference type="Proteomes" id="UP001597063">
    <property type="component" value="Unassembled WGS sequence"/>
</dbReference>
<gene>
    <name evidence="1" type="ORF">ACFQZM_27125</name>
</gene>
<reference evidence="2" key="1">
    <citation type="journal article" date="2019" name="Int. J. Syst. Evol. Microbiol.">
        <title>The Global Catalogue of Microorganisms (GCM) 10K type strain sequencing project: providing services to taxonomists for standard genome sequencing and annotation.</title>
        <authorList>
            <consortium name="The Broad Institute Genomics Platform"/>
            <consortium name="The Broad Institute Genome Sequencing Center for Infectious Disease"/>
            <person name="Wu L."/>
            <person name="Ma J."/>
        </authorList>
    </citation>
    <scope>NUCLEOTIDE SEQUENCE [LARGE SCALE GENOMIC DNA]</scope>
    <source>
        <strain evidence="2">JCM 9371</strain>
    </source>
</reference>
<organism evidence="1 2">
    <name type="scientific">Actinomadura fibrosa</name>
    <dbReference type="NCBI Taxonomy" id="111802"/>
    <lineage>
        <taxon>Bacteria</taxon>
        <taxon>Bacillati</taxon>
        <taxon>Actinomycetota</taxon>
        <taxon>Actinomycetes</taxon>
        <taxon>Streptosporangiales</taxon>
        <taxon>Thermomonosporaceae</taxon>
        <taxon>Actinomadura</taxon>
    </lineage>
</organism>
<comment type="caution">
    <text evidence="1">The sequence shown here is derived from an EMBL/GenBank/DDBJ whole genome shotgun (WGS) entry which is preliminary data.</text>
</comment>
<name>A0ABW2XPE8_9ACTN</name>
<keyword evidence="2" id="KW-1185">Reference proteome</keyword>
<dbReference type="EMBL" id="JBHTGP010000013">
    <property type="protein sequence ID" value="MFD0688194.1"/>
    <property type="molecule type" value="Genomic_DNA"/>
</dbReference>
<dbReference type="RefSeq" id="WP_131758855.1">
    <property type="nucleotide sequence ID" value="NZ_CAACUY010000061.1"/>
</dbReference>
<evidence type="ECO:0000313" key="2">
    <source>
        <dbReference type="Proteomes" id="UP001597063"/>
    </source>
</evidence>
<accession>A0ABW2XPE8</accession>
<sequence length="82" mass="9230">MKVYFGDLQEGVRFAPLSGWYSEPFEDGFTARRLAGLSEYQLRNGCLDEVRAGDMGELWLLCDAQTRLAERVAVAESVRGRV</sequence>
<protein>
    <submittedName>
        <fullName evidence="1">Uncharacterized protein</fullName>
    </submittedName>
</protein>